<protein>
    <submittedName>
        <fullName evidence="5">3-oxoacyl-ACP synthase</fullName>
    </submittedName>
</protein>
<dbReference type="InterPro" id="IPR000794">
    <property type="entry name" value="Beta-ketoacyl_synthase"/>
</dbReference>
<dbReference type="GO" id="GO:0004315">
    <property type="term" value="F:3-oxoacyl-[acyl-carrier-protein] synthase activity"/>
    <property type="evidence" value="ECO:0007669"/>
    <property type="project" value="TreeGrafter"/>
</dbReference>
<dbReference type="InterPro" id="IPR020841">
    <property type="entry name" value="PKS_Beta-ketoAc_synthase_dom"/>
</dbReference>
<evidence type="ECO:0000256" key="1">
    <source>
        <dbReference type="ARBA" id="ARBA00008467"/>
    </source>
</evidence>
<proteinExistence type="inferred from homology"/>
<feature type="domain" description="Ketosynthase family 3 (KS3)" evidence="4">
    <location>
        <begin position="6"/>
        <end position="433"/>
    </location>
</feature>
<dbReference type="Proteomes" id="UP000263642">
    <property type="component" value="Unassembled WGS sequence"/>
</dbReference>
<keyword evidence="2 3" id="KW-0808">Transferase</keyword>
<dbReference type="PROSITE" id="PS52004">
    <property type="entry name" value="KS3_2"/>
    <property type="match status" value="1"/>
</dbReference>
<dbReference type="InterPro" id="IPR016039">
    <property type="entry name" value="Thiolase-like"/>
</dbReference>
<evidence type="ECO:0000256" key="2">
    <source>
        <dbReference type="ARBA" id="ARBA00022679"/>
    </source>
</evidence>
<accession>A0A3D3R9U0</accession>
<sequence>MNTESKRRILITGMGILSPIGIGVQAFQDSLMTGKSGVKKSELYSHLAAPDVCVAEVSDFNATTIKKEYLKQQRKSLKVMCREIQLGVASANLAMDDSALDLSAVDSERFGIEFGANLMLSPPEVLVGACMAASEGHEFQYQRWGGEGLAKMEPLWLLKYLPNMPACHIGIIIDARGPNNSITHAEASGNLVLGEAQRVIERGWADVMVAGVTGTRVHEVKSIHAKFWDQLADSPAEFEKRSRPFDKARSGQVLGEAACSLLLEEKSHAEQRGAKVWGEVLGTGASCVVKRDGSVDTKTAIANAIRLALKRADVEVGDIGHINAHGLGEQVIDVQEYLAIQDIFGDKASQIPVTALKSYFGNSGSACGIVEASGSLVGLKQGVIPATLNYETPDPDCPLNVVRNEPLPTDNKLFLKISATTFGQASASVICGV</sequence>
<dbReference type="GO" id="GO:0006633">
    <property type="term" value="P:fatty acid biosynthetic process"/>
    <property type="evidence" value="ECO:0007669"/>
    <property type="project" value="TreeGrafter"/>
</dbReference>
<dbReference type="GO" id="GO:0005829">
    <property type="term" value="C:cytosol"/>
    <property type="evidence" value="ECO:0007669"/>
    <property type="project" value="TreeGrafter"/>
</dbReference>
<dbReference type="SMART" id="SM00825">
    <property type="entry name" value="PKS_KS"/>
    <property type="match status" value="1"/>
</dbReference>
<gene>
    <name evidence="5" type="ORF">DIT97_21925</name>
</gene>
<dbReference type="InterPro" id="IPR014030">
    <property type="entry name" value="Ketoacyl_synth_N"/>
</dbReference>
<dbReference type="EMBL" id="DQAY01000133">
    <property type="protein sequence ID" value="HCO25549.1"/>
    <property type="molecule type" value="Genomic_DNA"/>
</dbReference>
<dbReference type="Gene3D" id="3.40.47.10">
    <property type="match status" value="2"/>
</dbReference>
<evidence type="ECO:0000259" key="4">
    <source>
        <dbReference type="PROSITE" id="PS52004"/>
    </source>
</evidence>
<dbReference type="AlphaFoldDB" id="A0A3D3R9U0"/>
<dbReference type="PANTHER" id="PTHR11712">
    <property type="entry name" value="POLYKETIDE SYNTHASE-RELATED"/>
    <property type="match status" value="1"/>
</dbReference>
<dbReference type="Pfam" id="PF00109">
    <property type="entry name" value="ketoacyl-synt"/>
    <property type="match status" value="1"/>
</dbReference>
<comment type="caution">
    <text evidence="5">The sequence shown here is derived from an EMBL/GenBank/DDBJ whole genome shotgun (WGS) entry which is preliminary data.</text>
</comment>
<evidence type="ECO:0000313" key="6">
    <source>
        <dbReference type="Proteomes" id="UP000263642"/>
    </source>
</evidence>
<dbReference type="PANTHER" id="PTHR11712:SF336">
    <property type="entry name" value="3-OXOACYL-[ACYL-CARRIER-PROTEIN] SYNTHASE, MITOCHONDRIAL"/>
    <property type="match status" value="1"/>
</dbReference>
<evidence type="ECO:0000313" key="5">
    <source>
        <dbReference type="EMBL" id="HCO25549.1"/>
    </source>
</evidence>
<dbReference type="SUPFAM" id="SSF53901">
    <property type="entry name" value="Thiolase-like"/>
    <property type="match status" value="2"/>
</dbReference>
<comment type="similarity">
    <text evidence="1 3">Belongs to the thiolase-like superfamily. Beta-ketoacyl-ACP synthases family.</text>
</comment>
<reference evidence="5 6" key="1">
    <citation type="journal article" date="2018" name="Nat. Biotechnol.">
        <title>A standardized bacterial taxonomy based on genome phylogeny substantially revises the tree of life.</title>
        <authorList>
            <person name="Parks D.H."/>
            <person name="Chuvochina M."/>
            <person name="Waite D.W."/>
            <person name="Rinke C."/>
            <person name="Skarshewski A."/>
            <person name="Chaumeil P.A."/>
            <person name="Hugenholtz P."/>
        </authorList>
    </citation>
    <scope>NUCLEOTIDE SEQUENCE [LARGE SCALE GENOMIC DNA]</scope>
    <source>
        <strain evidence="5">UBA9375</strain>
    </source>
</reference>
<dbReference type="InterPro" id="IPR014031">
    <property type="entry name" value="Ketoacyl_synth_C"/>
</dbReference>
<evidence type="ECO:0000256" key="3">
    <source>
        <dbReference type="RuleBase" id="RU003694"/>
    </source>
</evidence>
<organism evidence="5 6">
    <name type="scientific">Gimesia maris</name>
    <dbReference type="NCBI Taxonomy" id="122"/>
    <lineage>
        <taxon>Bacteria</taxon>
        <taxon>Pseudomonadati</taxon>
        <taxon>Planctomycetota</taxon>
        <taxon>Planctomycetia</taxon>
        <taxon>Planctomycetales</taxon>
        <taxon>Planctomycetaceae</taxon>
        <taxon>Gimesia</taxon>
    </lineage>
</organism>
<dbReference type="CDD" id="cd00834">
    <property type="entry name" value="KAS_I_II"/>
    <property type="match status" value="1"/>
</dbReference>
<name>A0A3D3R9U0_9PLAN</name>
<dbReference type="Pfam" id="PF02801">
    <property type="entry name" value="Ketoacyl-synt_C"/>
    <property type="match status" value="1"/>
</dbReference>